<evidence type="ECO:0008006" key="3">
    <source>
        <dbReference type="Google" id="ProtNLM"/>
    </source>
</evidence>
<dbReference type="EMBL" id="FNDU01000001">
    <property type="protein sequence ID" value="SDH41254.1"/>
    <property type="molecule type" value="Genomic_DNA"/>
</dbReference>
<dbReference type="Proteomes" id="UP000199017">
    <property type="component" value="Unassembled WGS sequence"/>
</dbReference>
<accession>A0A1G8C786</accession>
<dbReference type="STRING" id="930129.SAMN05216352_101216"/>
<gene>
    <name evidence="1" type="ORF">SAMN05216352_101216</name>
</gene>
<organism evidence="1 2">
    <name type="scientific">Alteribacillus bidgolensis</name>
    <dbReference type="NCBI Taxonomy" id="930129"/>
    <lineage>
        <taxon>Bacteria</taxon>
        <taxon>Bacillati</taxon>
        <taxon>Bacillota</taxon>
        <taxon>Bacilli</taxon>
        <taxon>Bacillales</taxon>
        <taxon>Bacillaceae</taxon>
        <taxon>Alteribacillus</taxon>
    </lineage>
</organism>
<keyword evidence="2" id="KW-1185">Reference proteome</keyword>
<name>A0A1G8C786_9BACI</name>
<proteinExistence type="predicted"/>
<dbReference type="AlphaFoldDB" id="A0A1G8C786"/>
<dbReference type="RefSeq" id="WP_091579690.1">
    <property type="nucleotide sequence ID" value="NZ_FNDU01000001.1"/>
</dbReference>
<evidence type="ECO:0000313" key="1">
    <source>
        <dbReference type="EMBL" id="SDH41254.1"/>
    </source>
</evidence>
<reference evidence="1 2" key="1">
    <citation type="submission" date="2016-10" db="EMBL/GenBank/DDBJ databases">
        <authorList>
            <person name="de Groot N.N."/>
        </authorList>
    </citation>
    <scope>NUCLEOTIDE SEQUENCE [LARGE SCALE GENOMIC DNA]</scope>
    <source>
        <strain evidence="2">P4B,CCM 7963,CECT 7998,DSM 25260,IBRC-M 10614,KCTC 13821</strain>
    </source>
</reference>
<protein>
    <recommendedName>
        <fullName evidence="3">DUF2487 domain-containing protein</fullName>
    </recommendedName>
</protein>
<dbReference type="Pfam" id="PF10673">
    <property type="entry name" value="DUF2487"/>
    <property type="match status" value="1"/>
</dbReference>
<dbReference type="OrthoDB" id="2678750at2"/>
<sequence>MKWTTEDIPFFINEREYIDTALIPLLPIDFGNGIRQSAAMSEFITVITAEIERQFKGRVLLVPPFTYLDSENITDCKENLEQWTTKMKEEEMKHVILITADPSWKKVEVDIEDLLVWMPLVPLENMESEYKKQVVSEQIKQLIPLVMDKWKSGP</sequence>
<dbReference type="InterPro" id="IPR019615">
    <property type="entry name" value="DUF2487"/>
</dbReference>
<evidence type="ECO:0000313" key="2">
    <source>
        <dbReference type="Proteomes" id="UP000199017"/>
    </source>
</evidence>